<feature type="transmembrane region" description="Helical" evidence="1">
    <location>
        <begin position="53"/>
        <end position="73"/>
    </location>
</feature>
<name>A0ABY4MUZ1_9MICO</name>
<keyword evidence="1" id="KW-0472">Membrane</keyword>
<gene>
    <name evidence="2" type="ORF">M3M28_09285</name>
</gene>
<keyword evidence="1" id="KW-1133">Transmembrane helix</keyword>
<feature type="transmembrane region" description="Helical" evidence="1">
    <location>
        <begin position="138"/>
        <end position="156"/>
    </location>
</feature>
<feature type="transmembrane region" description="Helical" evidence="1">
    <location>
        <begin position="6"/>
        <end position="32"/>
    </location>
</feature>
<dbReference type="EMBL" id="CP097160">
    <property type="protein sequence ID" value="UQN14240.1"/>
    <property type="molecule type" value="Genomic_DNA"/>
</dbReference>
<accession>A0ABY4MUZ1</accession>
<evidence type="ECO:0000313" key="2">
    <source>
        <dbReference type="EMBL" id="UQN14240.1"/>
    </source>
</evidence>
<evidence type="ECO:0000256" key="1">
    <source>
        <dbReference type="SAM" id="Phobius"/>
    </source>
</evidence>
<keyword evidence="1" id="KW-0812">Transmembrane</keyword>
<feature type="transmembrane region" description="Helical" evidence="1">
    <location>
        <begin position="85"/>
        <end position="107"/>
    </location>
</feature>
<protein>
    <submittedName>
        <fullName evidence="2">DUF1772 domain-containing protein</fullName>
    </submittedName>
</protein>
<sequence length="157" mass="16727">MPQLISLTAAIITNGIMAGLFLAFACAVTPGLRAVDDVTFVLAFQAINRAIPNGWFLLIFFAAPALTIASVALHPLESSDVSVCALLAGASCSVLTFGITVAANVPLNRRLDRESVQSAKDSSTARQRFERRWNRWNLVRTGTSIGALVFLSTSAAM</sequence>
<reference evidence="2" key="1">
    <citation type="submission" date="2022-05" db="EMBL/GenBank/DDBJ databases">
        <title>Complete genome sequence of toluene-degrading Gulosibacter sediminis strain ACHW.36C.</title>
        <authorList>
            <person name="Wai A.C."/>
            <person name="Lai G.K."/>
            <person name="Griffin S.D."/>
            <person name="Leung F.C."/>
        </authorList>
    </citation>
    <scope>NUCLEOTIDE SEQUENCE [LARGE SCALE GENOMIC DNA]</scope>
    <source>
        <strain evidence="2">ACHW.36C</strain>
    </source>
</reference>
<proteinExistence type="predicted"/>
<dbReference type="Pfam" id="PF08592">
    <property type="entry name" value="Anthrone_oxy"/>
    <property type="match status" value="1"/>
</dbReference>
<organism evidence="2">
    <name type="scientific">Gulosibacter sediminis</name>
    <dbReference type="NCBI Taxonomy" id="1729695"/>
    <lineage>
        <taxon>Bacteria</taxon>
        <taxon>Bacillati</taxon>
        <taxon>Actinomycetota</taxon>
        <taxon>Actinomycetes</taxon>
        <taxon>Micrococcales</taxon>
        <taxon>Microbacteriaceae</taxon>
        <taxon>Gulosibacter</taxon>
    </lineage>
</organism>
<dbReference type="InterPro" id="IPR013901">
    <property type="entry name" value="Anthrone_oxy"/>
</dbReference>